<dbReference type="Gene3D" id="3.40.50.300">
    <property type="entry name" value="P-loop containing nucleotide triphosphate hydrolases"/>
    <property type="match status" value="1"/>
</dbReference>
<protein>
    <submittedName>
        <fullName evidence="3">Methanol dehydrogenase regulatory protein</fullName>
    </submittedName>
</protein>
<accession>A0A430FGL1</accession>
<keyword evidence="4" id="KW-1185">Reference proteome</keyword>
<reference evidence="3 4" key="1">
    <citation type="submission" date="2018-09" db="EMBL/GenBank/DDBJ databases">
        <title>Characterization of the phylogenetic diversity of five novel species belonging to the genus Bifidobacterium.</title>
        <authorList>
            <person name="Lugli G.A."/>
            <person name="Duranti S."/>
            <person name="Milani C."/>
        </authorList>
    </citation>
    <scope>NUCLEOTIDE SEQUENCE [LARGE SCALE GENOMIC DNA]</scope>
    <source>
        <strain evidence="3 4">2028B</strain>
    </source>
</reference>
<dbReference type="Pfam" id="PF17863">
    <property type="entry name" value="AAA_lid_2"/>
    <property type="match status" value="1"/>
</dbReference>
<name>A0A430FGL1_9BIFI</name>
<dbReference type="EMBL" id="QXGJ01000002">
    <property type="protein sequence ID" value="RSX51989.1"/>
    <property type="molecule type" value="Genomic_DNA"/>
</dbReference>
<dbReference type="Proteomes" id="UP000288607">
    <property type="component" value="Unassembled WGS sequence"/>
</dbReference>
<dbReference type="CDD" id="cd00009">
    <property type="entry name" value="AAA"/>
    <property type="match status" value="1"/>
</dbReference>
<comment type="caution">
    <text evidence="3">The sequence shown here is derived from an EMBL/GenBank/DDBJ whole genome shotgun (WGS) entry which is preliminary data.</text>
</comment>
<dbReference type="SMART" id="SM00382">
    <property type="entry name" value="AAA"/>
    <property type="match status" value="1"/>
</dbReference>
<dbReference type="PANTHER" id="PTHR42759">
    <property type="entry name" value="MOXR FAMILY PROTEIN"/>
    <property type="match status" value="1"/>
</dbReference>
<gene>
    <name evidence="3" type="ORF">D2E23_0596</name>
</gene>
<dbReference type="RefSeq" id="WP_241227187.1">
    <property type="nucleotide sequence ID" value="NZ_QXGJ01000002.1"/>
</dbReference>
<dbReference type="InterPro" id="IPR050764">
    <property type="entry name" value="CbbQ/NirQ/NorQ/GpvN"/>
</dbReference>
<dbReference type="PANTHER" id="PTHR42759:SF5">
    <property type="entry name" value="METHANOL DEHYDROGENASE REGULATOR"/>
    <property type="match status" value="1"/>
</dbReference>
<evidence type="ECO:0000256" key="1">
    <source>
        <dbReference type="SAM" id="MobiDB-lite"/>
    </source>
</evidence>
<feature type="domain" description="AAA+ ATPase" evidence="2">
    <location>
        <begin position="188"/>
        <end position="356"/>
    </location>
</feature>
<dbReference type="SUPFAM" id="SSF52540">
    <property type="entry name" value="P-loop containing nucleoside triphosphate hydrolases"/>
    <property type="match status" value="1"/>
</dbReference>
<organism evidence="3 4">
    <name type="scientific">Bifidobacterium callimiconis</name>
    <dbReference type="NCBI Taxonomy" id="2306973"/>
    <lineage>
        <taxon>Bacteria</taxon>
        <taxon>Bacillati</taxon>
        <taxon>Actinomycetota</taxon>
        <taxon>Actinomycetes</taxon>
        <taxon>Bifidobacteriales</taxon>
        <taxon>Bifidobacteriaceae</taxon>
        <taxon>Bifidobacterium</taxon>
    </lineage>
</organism>
<dbReference type="GO" id="GO:0016887">
    <property type="term" value="F:ATP hydrolysis activity"/>
    <property type="evidence" value="ECO:0007669"/>
    <property type="project" value="InterPro"/>
</dbReference>
<dbReference type="GO" id="GO:0005524">
    <property type="term" value="F:ATP binding"/>
    <property type="evidence" value="ECO:0007669"/>
    <property type="project" value="InterPro"/>
</dbReference>
<feature type="compositionally biased region" description="Low complexity" evidence="1">
    <location>
        <begin position="53"/>
        <end position="70"/>
    </location>
</feature>
<evidence type="ECO:0000313" key="4">
    <source>
        <dbReference type="Proteomes" id="UP000288607"/>
    </source>
</evidence>
<dbReference type="Gene3D" id="1.10.8.80">
    <property type="entry name" value="Magnesium chelatase subunit I, C-Terminal domain"/>
    <property type="match status" value="1"/>
</dbReference>
<feature type="region of interest" description="Disordered" evidence="1">
    <location>
        <begin position="1"/>
        <end position="97"/>
    </location>
</feature>
<evidence type="ECO:0000313" key="3">
    <source>
        <dbReference type="EMBL" id="RSX51989.1"/>
    </source>
</evidence>
<proteinExistence type="predicted"/>
<dbReference type="InterPro" id="IPR003593">
    <property type="entry name" value="AAA+_ATPase"/>
</dbReference>
<sequence>MADSNMDDDVTRLGRFRGFSPIPSADPSDGSDDTEATQVSTNRMRPSAGTGTGPNAGSAGARNGGARTTPVDSDETLLGALPHGTGRSPHAAVPTHTVPTQPMGQPLIRHSAAQPMSQPAPQPLIRHDQQAARAQGRRPAPVSAAAASASEASIARFGEVFNAIVRNVSKAVIGKDETIRQCVTALMAGGHVLLEDNPGTGKTQLARALANSIDAPFKRIQFTPDLLPGDVVGVTFYDQQTGAFTFRNGPVFAATVLADEINRASPKTQSALLEVMEEQKVTVDGVTHDVPQPFMVIATQNPIEQLGTYRLPEAQLDRFLIKTSLGDPGHDASLNILREAGIRDRAATIHPVTTAADVLAMRRIAETVRVDDAILEYVVRLVEATRHNDRLAVGSSIRGALALVRSARVWAAADSRGYVVPSDVKDLAVVVLAHRVILTPEATFAGDTANGVIESVLDDVVAPTIGA</sequence>
<dbReference type="InterPro" id="IPR027417">
    <property type="entry name" value="P-loop_NTPase"/>
</dbReference>
<dbReference type="InterPro" id="IPR041628">
    <property type="entry name" value="ChlI/MoxR_AAA_lid"/>
</dbReference>
<dbReference type="Pfam" id="PF07726">
    <property type="entry name" value="AAA_3"/>
    <property type="match status" value="1"/>
</dbReference>
<evidence type="ECO:0000259" key="2">
    <source>
        <dbReference type="SMART" id="SM00382"/>
    </source>
</evidence>
<dbReference type="AlphaFoldDB" id="A0A430FGL1"/>
<dbReference type="InterPro" id="IPR011703">
    <property type="entry name" value="ATPase_AAA-3"/>
</dbReference>